<evidence type="ECO:0000256" key="1">
    <source>
        <dbReference type="SAM" id="SignalP"/>
    </source>
</evidence>
<keyword evidence="1" id="KW-0732">Signal</keyword>
<organism evidence="2">
    <name type="scientific">Tetranychus evansi</name>
    <name type="common">red spider mite</name>
    <dbReference type="NCBI Taxonomy" id="178897"/>
    <lineage>
        <taxon>Eukaryota</taxon>
        <taxon>Metazoa</taxon>
        <taxon>Ecdysozoa</taxon>
        <taxon>Arthropoda</taxon>
        <taxon>Chelicerata</taxon>
        <taxon>Arachnida</taxon>
        <taxon>Acari</taxon>
        <taxon>Acariformes</taxon>
        <taxon>Trombidiformes</taxon>
        <taxon>Prostigmata</taxon>
        <taxon>Eleutherengona</taxon>
        <taxon>Raphignathae</taxon>
        <taxon>Tetranychoidea</taxon>
        <taxon>Tetranychidae</taxon>
        <taxon>Tetranychus</taxon>
    </lineage>
</organism>
<protein>
    <submittedName>
        <fullName evidence="2">Uncharacterized protein LOC107369220 isoform X1</fullName>
    </submittedName>
</protein>
<name>A0A3G5AP81_9ACAR</name>
<evidence type="ECO:0000313" key="2">
    <source>
        <dbReference type="EMBL" id="AYV89160.1"/>
    </source>
</evidence>
<feature type="chain" id="PRO_5018116829" evidence="1">
    <location>
        <begin position="21"/>
        <end position="441"/>
    </location>
</feature>
<reference evidence="2" key="1">
    <citation type="submission" date="2018-09" db="EMBL/GenBank/DDBJ databases">
        <title>Identification of saliva proteins of spider mite Tetranychus evansi by transcriptome and LC-MS/MS approach.</title>
        <authorList>
            <person name="Huang H.-J."/>
            <person name="Cui J.-R."/>
            <person name="Hong X.-Y."/>
        </authorList>
    </citation>
    <scope>NUCLEOTIDE SEQUENCE</scope>
</reference>
<sequence>MLVKLSIALVVISTALMVEAVQLIPGIFVQNVHYLMTERITSGSNDTRTFHEITASQKNGLMRVKTSAQGVKSQTIYDNGLGVVFNVDKDGQCNVEMGNDNAPGKNYRGVFKVENLFFYDYDFEYKGTSTLEDRLKMQVKDWESVLFNVIFNGKKYDKLVITQSFIESPKDTVFDRHSLVRTVISAYELDKTSGSSEKKYNLVTKIVRDYMKFKSAETEYEFHEYFTIKECKNLISDKKVTLNFKLACEDYSPDCINAAKTHINEFREEFENQIILHERISPLRIDDMQYRFTDSAIEFDVTFLDKPNFDVLIKPENMLVSSETFLNAKARPASNEKECLDSLSRLLRGFSVGIYRPEDSFCGYLKEMKDFKTDNKSGQSSNVYIFPLKNFTFLKRELPLDTLLDTYLENKLRGLTLKDHESHSLVPKNNHYKITDIVAVN</sequence>
<dbReference type="AlphaFoldDB" id="A0A3G5AP81"/>
<proteinExistence type="evidence at transcript level"/>
<accession>A0A3G5AP81</accession>
<feature type="signal peptide" evidence="1">
    <location>
        <begin position="1"/>
        <end position="20"/>
    </location>
</feature>
<dbReference type="EMBL" id="MH979705">
    <property type="protein sequence ID" value="AYV89160.1"/>
    <property type="molecule type" value="mRNA"/>
</dbReference>